<accession>A0A9E2KMX2</accession>
<dbReference type="Proteomes" id="UP000824150">
    <property type="component" value="Unassembled WGS sequence"/>
</dbReference>
<gene>
    <name evidence="1" type="ORF">IAA31_04355</name>
</gene>
<organism evidence="1 2">
    <name type="scientific">Candidatus Anaerobiospirillum merdipullorum</name>
    <dbReference type="NCBI Taxonomy" id="2838450"/>
    <lineage>
        <taxon>Bacteria</taxon>
        <taxon>Pseudomonadati</taxon>
        <taxon>Pseudomonadota</taxon>
        <taxon>Gammaproteobacteria</taxon>
        <taxon>Aeromonadales</taxon>
        <taxon>Succinivibrionaceae</taxon>
        <taxon>Anaerobiospirillum</taxon>
    </lineage>
</organism>
<evidence type="ECO:0000313" key="1">
    <source>
        <dbReference type="EMBL" id="MBU3826706.1"/>
    </source>
</evidence>
<protein>
    <submittedName>
        <fullName evidence="1">Uncharacterized protein</fullName>
    </submittedName>
</protein>
<sequence length="118" mass="13604">MTAESMHSLIDSYYSYKALCETEATKREQIAAERDAYVAKIEAQRQMLENYFAYSFKERRENFDQLFKALDKAIEKGDDTAINGVLTSMVTLFKESPLAQAKEVLRMADDPNVKEIEF</sequence>
<evidence type="ECO:0000313" key="2">
    <source>
        <dbReference type="Proteomes" id="UP000824150"/>
    </source>
</evidence>
<dbReference type="EMBL" id="JAHLFG010000044">
    <property type="protein sequence ID" value="MBU3826706.1"/>
    <property type="molecule type" value="Genomic_DNA"/>
</dbReference>
<reference evidence="1" key="1">
    <citation type="journal article" date="2021" name="PeerJ">
        <title>Extensive microbial diversity within the chicken gut microbiome revealed by metagenomics and culture.</title>
        <authorList>
            <person name="Gilroy R."/>
            <person name="Ravi A."/>
            <person name="Getino M."/>
            <person name="Pursley I."/>
            <person name="Horton D.L."/>
            <person name="Alikhan N.F."/>
            <person name="Baker D."/>
            <person name="Gharbi K."/>
            <person name="Hall N."/>
            <person name="Watson M."/>
            <person name="Adriaenssens E.M."/>
            <person name="Foster-Nyarko E."/>
            <person name="Jarju S."/>
            <person name="Secka A."/>
            <person name="Antonio M."/>
            <person name="Oren A."/>
            <person name="Chaudhuri R.R."/>
            <person name="La Ragione R."/>
            <person name="Hildebrand F."/>
            <person name="Pallen M.J."/>
        </authorList>
    </citation>
    <scope>NUCLEOTIDE SEQUENCE</scope>
    <source>
        <strain evidence="1">687</strain>
    </source>
</reference>
<name>A0A9E2KMX2_9GAMM</name>
<comment type="caution">
    <text evidence="1">The sequence shown here is derived from an EMBL/GenBank/DDBJ whole genome shotgun (WGS) entry which is preliminary data.</text>
</comment>
<reference evidence="1" key="2">
    <citation type="submission" date="2021-04" db="EMBL/GenBank/DDBJ databases">
        <authorList>
            <person name="Gilroy R."/>
        </authorList>
    </citation>
    <scope>NUCLEOTIDE SEQUENCE</scope>
    <source>
        <strain evidence="1">687</strain>
    </source>
</reference>
<dbReference type="AlphaFoldDB" id="A0A9E2KMX2"/>
<proteinExistence type="predicted"/>